<proteinExistence type="predicted"/>
<protein>
    <submittedName>
        <fullName evidence="1">Uncharacterized protein</fullName>
    </submittedName>
</protein>
<organism evidence="1">
    <name type="scientific">Anguilla anguilla</name>
    <name type="common">European freshwater eel</name>
    <name type="synonym">Muraena anguilla</name>
    <dbReference type="NCBI Taxonomy" id="7936"/>
    <lineage>
        <taxon>Eukaryota</taxon>
        <taxon>Metazoa</taxon>
        <taxon>Chordata</taxon>
        <taxon>Craniata</taxon>
        <taxon>Vertebrata</taxon>
        <taxon>Euteleostomi</taxon>
        <taxon>Actinopterygii</taxon>
        <taxon>Neopterygii</taxon>
        <taxon>Teleostei</taxon>
        <taxon>Anguilliformes</taxon>
        <taxon>Anguillidae</taxon>
        <taxon>Anguilla</taxon>
    </lineage>
</organism>
<dbReference type="EMBL" id="GBXM01014769">
    <property type="protein sequence ID" value="JAH93808.1"/>
    <property type="molecule type" value="Transcribed_RNA"/>
</dbReference>
<evidence type="ECO:0000313" key="1">
    <source>
        <dbReference type="EMBL" id="JAH93808.1"/>
    </source>
</evidence>
<name>A0A0E9WWM4_ANGAN</name>
<reference evidence="1" key="1">
    <citation type="submission" date="2014-11" db="EMBL/GenBank/DDBJ databases">
        <authorList>
            <person name="Amaro Gonzalez C."/>
        </authorList>
    </citation>
    <scope>NUCLEOTIDE SEQUENCE</scope>
</reference>
<dbReference type="AlphaFoldDB" id="A0A0E9WWM4"/>
<accession>A0A0E9WWM4</accession>
<reference evidence="1" key="2">
    <citation type="journal article" date="2015" name="Fish Shellfish Immunol.">
        <title>Early steps in the European eel (Anguilla anguilla)-Vibrio vulnificus interaction in the gills: Role of the RtxA13 toxin.</title>
        <authorList>
            <person name="Callol A."/>
            <person name="Pajuelo D."/>
            <person name="Ebbesson L."/>
            <person name="Teles M."/>
            <person name="MacKenzie S."/>
            <person name="Amaro C."/>
        </authorList>
    </citation>
    <scope>NUCLEOTIDE SEQUENCE</scope>
</reference>
<sequence>MCSLTYEDNQVLVWTSSLRRRSLPLYRCDASVHFSVCYVQCTVKVVMSGRAQLAYFLNIQDMFAYKCYTIPISTLH</sequence>